<dbReference type="InterPro" id="IPR009006">
    <property type="entry name" value="Ala_racemase/Decarboxylase_C"/>
</dbReference>
<comment type="function">
    <text evidence="11">Catalyzes the decarboxylation of carboxynorspermidine and carboxyspermidine.</text>
</comment>
<feature type="binding site" evidence="12">
    <location>
        <position position="271"/>
    </location>
    <ligand>
        <name>substrate</name>
    </ligand>
</feature>
<organism evidence="14 15">
    <name type="scientific">Caldichromatium japonicum</name>
    <dbReference type="NCBI Taxonomy" id="2699430"/>
    <lineage>
        <taxon>Bacteria</taxon>
        <taxon>Pseudomonadati</taxon>
        <taxon>Pseudomonadota</taxon>
        <taxon>Gammaproteobacteria</taxon>
        <taxon>Chromatiales</taxon>
        <taxon>Chromatiaceae</taxon>
        <taxon>Caldichromatium</taxon>
    </lineage>
</organism>
<evidence type="ECO:0000256" key="7">
    <source>
        <dbReference type="ARBA" id="ARBA00023239"/>
    </source>
</evidence>
<dbReference type="GO" id="GO:0008836">
    <property type="term" value="F:diaminopimelate decarboxylase activity"/>
    <property type="evidence" value="ECO:0007669"/>
    <property type="project" value="TreeGrafter"/>
</dbReference>
<evidence type="ECO:0000256" key="11">
    <source>
        <dbReference type="PIRNR" id="PIRNR038941"/>
    </source>
</evidence>
<dbReference type="GO" id="GO:0005737">
    <property type="term" value="C:cytoplasm"/>
    <property type="evidence" value="ECO:0007669"/>
    <property type="project" value="UniProtKB-SubCell"/>
</dbReference>
<keyword evidence="6 11" id="KW-0745">Spermidine biosynthesis</keyword>
<dbReference type="Gene3D" id="3.20.20.10">
    <property type="entry name" value="Alanine racemase"/>
    <property type="match status" value="1"/>
</dbReference>
<dbReference type="NCBIfam" id="TIGR01047">
    <property type="entry name" value="nspC"/>
    <property type="match status" value="1"/>
</dbReference>
<dbReference type="GO" id="GO:0009089">
    <property type="term" value="P:lysine biosynthetic process via diaminopimelate"/>
    <property type="evidence" value="ECO:0007669"/>
    <property type="project" value="TreeGrafter"/>
</dbReference>
<protein>
    <recommendedName>
        <fullName evidence="3 11">Carboxynorspermidine/carboxyspermidine decarboxylase</fullName>
        <shortName evidence="11">CANS DC/CAS DC</shortName>
        <shortName evidence="11">CANSDC/CASDC</shortName>
        <ecNumber evidence="2 11">4.1.1.96</ecNumber>
    </recommendedName>
</protein>
<keyword evidence="11" id="KW-0620">Polyamine biosynthesis</keyword>
<keyword evidence="4 11" id="KW-0210">Decarboxylase</keyword>
<dbReference type="Gene3D" id="2.40.37.10">
    <property type="entry name" value="Lyase, Ornithine Decarboxylase, Chain A, domain 1"/>
    <property type="match status" value="1"/>
</dbReference>
<comment type="similarity">
    <text evidence="8 11">Belongs to the Orn/Lys/Arg decarboxylase class-II family. NspC subfamily.</text>
</comment>
<feature type="domain" description="Orn/DAP/Arg decarboxylase 2 C-terminal" evidence="13">
    <location>
        <begin position="240"/>
        <end position="324"/>
    </location>
</feature>
<dbReference type="RefSeq" id="WP_166270066.1">
    <property type="nucleotide sequence ID" value="NZ_CP048029.1"/>
</dbReference>
<dbReference type="PIRSF" id="PIRSF038941">
    <property type="entry name" value="NspC"/>
    <property type="match status" value="1"/>
</dbReference>
<dbReference type="InterPro" id="IPR005730">
    <property type="entry name" value="Nsp_de-COase"/>
</dbReference>
<dbReference type="EMBL" id="CP048029">
    <property type="protein sequence ID" value="QIK37298.1"/>
    <property type="molecule type" value="Genomic_DNA"/>
</dbReference>
<evidence type="ECO:0000259" key="13">
    <source>
        <dbReference type="Pfam" id="PF00278"/>
    </source>
</evidence>
<gene>
    <name evidence="14" type="primary">nspC</name>
    <name evidence="14" type="ORF">GWK36_04025</name>
</gene>
<name>A0A6G7VBS0_9GAMM</name>
<dbReference type="EC" id="4.1.1.96" evidence="2 11"/>
<dbReference type="SUPFAM" id="SSF50621">
    <property type="entry name" value="Alanine racemase C-terminal domain-like"/>
    <property type="match status" value="1"/>
</dbReference>
<keyword evidence="15" id="KW-1185">Reference proteome</keyword>
<comment type="subcellular location">
    <subcellularLocation>
        <location evidence="11">Cytoplasm</location>
    </subcellularLocation>
</comment>
<comment type="catalytic activity">
    <reaction evidence="9 11">
        <text>carboxyspermidine + H(+) = spermidine + CO2</text>
        <dbReference type="Rhea" id="RHEA:34095"/>
        <dbReference type="ChEBI" id="CHEBI:15378"/>
        <dbReference type="ChEBI" id="CHEBI:16526"/>
        <dbReference type="ChEBI" id="CHEBI:57834"/>
        <dbReference type="ChEBI" id="CHEBI:65072"/>
        <dbReference type="EC" id="4.1.1.96"/>
    </reaction>
</comment>
<dbReference type="Pfam" id="PF00278">
    <property type="entry name" value="Orn_DAP_Arg_deC"/>
    <property type="match status" value="1"/>
</dbReference>
<dbReference type="SUPFAM" id="SSF51419">
    <property type="entry name" value="PLP-binding barrel"/>
    <property type="match status" value="1"/>
</dbReference>
<dbReference type="InterPro" id="IPR022643">
    <property type="entry name" value="De-COase2_C"/>
</dbReference>
<evidence type="ECO:0000313" key="14">
    <source>
        <dbReference type="EMBL" id="QIK37298.1"/>
    </source>
</evidence>
<evidence type="ECO:0000256" key="6">
    <source>
        <dbReference type="ARBA" id="ARBA00023066"/>
    </source>
</evidence>
<dbReference type="PANTHER" id="PTHR43727">
    <property type="entry name" value="DIAMINOPIMELATE DECARBOXYLASE"/>
    <property type="match status" value="1"/>
</dbReference>
<evidence type="ECO:0000256" key="2">
    <source>
        <dbReference type="ARBA" id="ARBA00012259"/>
    </source>
</evidence>
<evidence type="ECO:0000313" key="15">
    <source>
        <dbReference type="Proteomes" id="UP000502699"/>
    </source>
</evidence>
<comment type="cofactor">
    <cofactor evidence="1 11">
        <name>pyridoxal 5'-phosphate</name>
        <dbReference type="ChEBI" id="CHEBI:597326"/>
    </cofactor>
</comment>
<evidence type="ECO:0000256" key="1">
    <source>
        <dbReference type="ARBA" id="ARBA00001933"/>
    </source>
</evidence>
<dbReference type="PANTHER" id="PTHR43727:SF1">
    <property type="entry name" value="CARBOXYNORSPERMIDINE_CARBOXYSPERMIDINE DECARBOXYLASE"/>
    <property type="match status" value="1"/>
</dbReference>
<evidence type="ECO:0000256" key="8">
    <source>
        <dbReference type="ARBA" id="ARBA00025802"/>
    </source>
</evidence>
<sequence length="368" mass="41312">MTELITPYYLIDETRLKCNLEIIQEVRERSGAKSVLALKCFSTWCVFPLMRRYMDGTTSSSLFEARLGYEQFGGEVHAYSVGFAHADILAVREFADKIIFNSVSQLKRFYPEVAGLNLGLRVNPRISYSRYDLADPARRYSRLGVIDKQAIVEVLPWIRGIMFHFNCENDDVENFCAALATIGQEYGDLLHHLEWVSLGGGISFTHEGYPLEPLCAALKSFNQRFGVQVYLEPGEAAVTQSTELVTTVLDVVHNEIDIAIIDASLEAHLLDHLIYRTTPKLASPGPGPYRIMVAGRTCLAGDVFGDFMLERPLEVGDEVRIADAAAYSMVKMNWFNGVAMPAIAVRRLDGRIELIRSFGYDDFKRSLS</sequence>
<dbReference type="AlphaFoldDB" id="A0A6G7VBS0"/>
<feature type="binding site" evidence="12">
    <location>
        <position position="235"/>
    </location>
    <ligand>
        <name>substrate</name>
    </ligand>
</feature>
<dbReference type="InterPro" id="IPR029066">
    <property type="entry name" value="PLP-binding_barrel"/>
</dbReference>
<dbReference type="KEGG" id="cjap:GWK36_04025"/>
<reference evidence="15" key="1">
    <citation type="submission" date="2020-01" db="EMBL/GenBank/DDBJ databases">
        <title>Caldichromatium gen. nov., sp. nov., a thermophilic purple sulfur bacterium member of the family Chromatiaceae isolated from Nakabusa hot spring, Japan.</title>
        <authorList>
            <person name="Saini M.K."/>
            <person name="Hanada S."/>
            <person name="Tank M."/>
        </authorList>
    </citation>
    <scope>NUCLEOTIDE SEQUENCE [LARGE SCALE GENOMIC DNA]</scope>
    <source>
        <strain evidence="15">No.7</strain>
    </source>
</reference>
<evidence type="ECO:0000256" key="3">
    <source>
        <dbReference type="ARBA" id="ARBA00013633"/>
    </source>
</evidence>
<dbReference type="GO" id="GO:0008295">
    <property type="term" value="P:spermidine biosynthetic process"/>
    <property type="evidence" value="ECO:0007669"/>
    <property type="project" value="UniProtKB-KW"/>
</dbReference>
<evidence type="ECO:0000256" key="5">
    <source>
        <dbReference type="ARBA" id="ARBA00022898"/>
    </source>
</evidence>
<proteinExistence type="inferred from homology"/>
<dbReference type="GO" id="GO:0045312">
    <property type="term" value="P:nor-spermidine biosynthetic process"/>
    <property type="evidence" value="ECO:0007669"/>
    <property type="project" value="InterPro"/>
</dbReference>
<evidence type="ECO:0000256" key="10">
    <source>
        <dbReference type="ARBA" id="ARBA00047389"/>
    </source>
</evidence>
<evidence type="ECO:0000256" key="12">
    <source>
        <dbReference type="PIRSR" id="PIRSR038941-1"/>
    </source>
</evidence>
<comment type="catalytic activity">
    <reaction evidence="10 11">
        <text>carboxynorspermidine + H(+) = norspermidine + CO2</text>
        <dbReference type="Rhea" id="RHEA:34099"/>
        <dbReference type="ChEBI" id="CHEBI:15378"/>
        <dbReference type="ChEBI" id="CHEBI:16526"/>
        <dbReference type="ChEBI" id="CHEBI:57920"/>
        <dbReference type="ChEBI" id="CHEBI:65070"/>
        <dbReference type="EC" id="4.1.1.96"/>
    </reaction>
</comment>
<evidence type="ECO:0000256" key="4">
    <source>
        <dbReference type="ARBA" id="ARBA00022793"/>
    </source>
</evidence>
<keyword evidence="7 11" id="KW-0456">Lyase</keyword>
<keyword evidence="5 11" id="KW-0663">Pyridoxal phosphate</keyword>
<evidence type="ECO:0000256" key="9">
    <source>
        <dbReference type="ARBA" id="ARBA00047351"/>
    </source>
</evidence>
<accession>A0A6G7VBS0</accession>
<dbReference type="CDD" id="cd06829">
    <property type="entry name" value="PLPDE_III_CANSDC"/>
    <property type="match status" value="1"/>
</dbReference>
<keyword evidence="11" id="KW-0963">Cytoplasm</keyword>
<dbReference type="Proteomes" id="UP000502699">
    <property type="component" value="Chromosome"/>
</dbReference>
<comment type="subunit">
    <text evidence="11">Homodimer.</text>
</comment>